<dbReference type="InterPro" id="IPR012677">
    <property type="entry name" value="Nucleotide-bd_a/b_plait_sf"/>
</dbReference>
<evidence type="ECO:0000256" key="3">
    <source>
        <dbReference type="SAM" id="MobiDB-lite"/>
    </source>
</evidence>
<feature type="compositionally biased region" description="Gly residues" evidence="3">
    <location>
        <begin position="83"/>
        <end position="99"/>
    </location>
</feature>
<comment type="caution">
    <text evidence="5">The sequence shown here is derived from an EMBL/GenBank/DDBJ whole genome shotgun (WGS) entry which is preliminary data.</text>
</comment>
<feature type="domain" description="Heterogeneous nuclear ribonucleoprotein A1/A2 C-terminal" evidence="4">
    <location>
        <begin position="114"/>
        <end position="134"/>
    </location>
</feature>
<organism evidence="5 6">
    <name type="scientific">Gulo gulo</name>
    <name type="common">Wolverine</name>
    <name type="synonym">Gluton</name>
    <dbReference type="NCBI Taxonomy" id="48420"/>
    <lineage>
        <taxon>Eukaryota</taxon>
        <taxon>Metazoa</taxon>
        <taxon>Chordata</taxon>
        <taxon>Craniata</taxon>
        <taxon>Vertebrata</taxon>
        <taxon>Euteleostomi</taxon>
        <taxon>Mammalia</taxon>
        <taxon>Eutheria</taxon>
        <taxon>Laurasiatheria</taxon>
        <taxon>Carnivora</taxon>
        <taxon>Caniformia</taxon>
        <taxon>Musteloidea</taxon>
        <taxon>Mustelidae</taxon>
        <taxon>Guloninae</taxon>
        <taxon>Gulo</taxon>
    </lineage>
</organism>
<keyword evidence="6" id="KW-1185">Reference proteome</keyword>
<dbReference type="InterPro" id="IPR021662">
    <property type="entry name" value="HnRNPA1/A2_C"/>
</dbReference>
<proteinExistence type="predicted"/>
<evidence type="ECO:0000259" key="4">
    <source>
        <dbReference type="Pfam" id="PF11627"/>
    </source>
</evidence>
<dbReference type="PANTHER" id="PTHR48026:SF2">
    <property type="entry name" value="HETEROGENEOUS NUCLEAR RIBONUCLEOPROTEIN A1-RELATED"/>
    <property type="match status" value="1"/>
</dbReference>
<keyword evidence="2" id="KW-0694">RNA-binding</keyword>
<dbReference type="SUPFAM" id="SSF54928">
    <property type="entry name" value="RNA-binding domain, RBD"/>
    <property type="match status" value="1"/>
</dbReference>
<dbReference type="Pfam" id="PF11627">
    <property type="entry name" value="HnRNPA1_LC"/>
    <property type="match status" value="1"/>
</dbReference>
<dbReference type="AlphaFoldDB" id="A0A9X9M3N6"/>
<feature type="compositionally biased region" description="Basic and acidic residues" evidence="3">
    <location>
        <begin position="100"/>
        <end position="112"/>
    </location>
</feature>
<dbReference type="GO" id="GO:0071013">
    <property type="term" value="C:catalytic step 2 spliceosome"/>
    <property type="evidence" value="ECO:0007669"/>
    <property type="project" value="TreeGrafter"/>
</dbReference>
<gene>
    <name evidence="5" type="ORF">BN2614_LOCUS1</name>
</gene>
<sequence>MGNAYRLCDQRDPNTKCSRGFGFVIYSPVEEADAAMNARPHKVDGRAEEPKRAVSREDSQRPHTHLSHFGGNDNFGHGRNFSGRGGFGGSQGRGGYGGSRDGHSRFGNDRRNSGGGGSYNFGNYHNQSSNFGPIRKKFWTKLWPVALVEANNLSNHETKVTLAVPAASRAMAVEEGFNYCQEKSSAGEESQRSDSEAIHYNRFVKAAMHSGDRASLLQRRYVFNNTCVYEQKT</sequence>
<protein>
    <recommendedName>
        <fullName evidence="4">Heterogeneous nuclear ribonucleoprotein A1/A2 C-terminal domain-containing protein</fullName>
    </recommendedName>
</protein>
<dbReference type="GO" id="GO:0000398">
    <property type="term" value="P:mRNA splicing, via spliceosome"/>
    <property type="evidence" value="ECO:0007669"/>
    <property type="project" value="TreeGrafter"/>
</dbReference>
<accession>A0A9X9M3N6</accession>
<evidence type="ECO:0000313" key="6">
    <source>
        <dbReference type="Proteomes" id="UP000269945"/>
    </source>
</evidence>
<name>A0A9X9M3N6_GULGU</name>
<keyword evidence="1" id="KW-0677">Repeat</keyword>
<dbReference type="EMBL" id="CYRY02040523">
    <property type="protein sequence ID" value="VCX31184.1"/>
    <property type="molecule type" value="Genomic_DNA"/>
</dbReference>
<dbReference type="Gene3D" id="3.30.70.330">
    <property type="match status" value="1"/>
</dbReference>
<dbReference type="GO" id="GO:0003730">
    <property type="term" value="F:mRNA 3'-UTR binding"/>
    <property type="evidence" value="ECO:0007669"/>
    <property type="project" value="TreeGrafter"/>
</dbReference>
<feature type="compositionally biased region" description="Basic and acidic residues" evidence="3">
    <location>
        <begin position="41"/>
        <end position="61"/>
    </location>
</feature>
<dbReference type="Proteomes" id="UP000269945">
    <property type="component" value="Unassembled WGS sequence"/>
</dbReference>
<feature type="region of interest" description="Disordered" evidence="3">
    <location>
        <begin position="36"/>
        <end position="120"/>
    </location>
</feature>
<evidence type="ECO:0000313" key="5">
    <source>
        <dbReference type="EMBL" id="VCX31184.1"/>
    </source>
</evidence>
<evidence type="ECO:0000256" key="2">
    <source>
        <dbReference type="ARBA" id="ARBA00022884"/>
    </source>
</evidence>
<dbReference type="PANTHER" id="PTHR48026">
    <property type="entry name" value="HOMOLOGOUS TO DROSOPHILA SQD (SQUID) PROTEIN"/>
    <property type="match status" value="1"/>
</dbReference>
<reference evidence="5 6" key="1">
    <citation type="submission" date="2018-10" db="EMBL/GenBank/DDBJ databases">
        <authorList>
            <person name="Ekblom R."/>
            <person name="Jareborg N."/>
        </authorList>
    </citation>
    <scope>NUCLEOTIDE SEQUENCE [LARGE SCALE GENOMIC DNA]</scope>
    <source>
        <tissue evidence="5">Muscle</tissue>
    </source>
</reference>
<dbReference type="InterPro" id="IPR035979">
    <property type="entry name" value="RBD_domain_sf"/>
</dbReference>
<evidence type="ECO:0000256" key="1">
    <source>
        <dbReference type="ARBA" id="ARBA00022737"/>
    </source>
</evidence>